<evidence type="ECO:0000313" key="4">
    <source>
        <dbReference type="WBParaSite" id="SSLN_0001223001-mRNA-1"/>
    </source>
</evidence>
<sequence length="158" mass="17287">MQGPICTILCLVPPAGALVDSSRSVWEANFCPPKGDLDAWLQTQEDELRQTPEWNISSARVADFVGRNRGQRIALVTSGGTAAPLELNTVRFIDNFRCVLPQCCCVFHPGRGGGIILLVGPVEGSACACYRAGVCADSNFFINRRKHQSTLFRYTKEP</sequence>
<dbReference type="AlphaFoldDB" id="A0A183T5N5"/>
<dbReference type="Proteomes" id="UP000275846">
    <property type="component" value="Unassembled WGS sequence"/>
</dbReference>
<accession>A0A183T5N5</accession>
<keyword evidence="3" id="KW-1185">Reference proteome</keyword>
<reference evidence="4" key="1">
    <citation type="submission" date="2016-06" db="UniProtKB">
        <authorList>
            <consortium name="WormBaseParasite"/>
        </authorList>
    </citation>
    <scope>IDENTIFICATION</scope>
</reference>
<evidence type="ECO:0000313" key="3">
    <source>
        <dbReference type="Proteomes" id="UP000275846"/>
    </source>
</evidence>
<dbReference type="STRING" id="70667.A0A183T5N5"/>
<dbReference type="WBParaSite" id="SSLN_0001223001-mRNA-1">
    <property type="protein sequence ID" value="SSLN_0001223001-mRNA-1"/>
    <property type="gene ID" value="SSLN_0001223001"/>
</dbReference>
<proteinExistence type="predicted"/>
<keyword evidence="1" id="KW-0732">Signal</keyword>
<dbReference type="OrthoDB" id="70224at2759"/>
<dbReference type="SUPFAM" id="SSF102645">
    <property type="entry name" value="CoaB-like"/>
    <property type="match status" value="1"/>
</dbReference>
<gene>
    <name evidence="2" type="ORF">SSLN_LOCUS11783</name>
</gene>
<name>A0A183T5N5_SCHSO</name>
<dbReference type="Gene3D" id="3.40.50.10300">
    <property type="entry name" value="CoaB-like"/>
    <property type="match status" value="1"/>
</dbReference>
<protein>
    <submittedName>
        <fullName evidence="4">AMP-binding domain-containing protein</fullName>
    </submittedName>
</protein>
<reference evidence="2 3" key="2">
    <citation type="submission" date="2018-11" db="EMBL/GenBank/DDBJ databases">
        <authorList>
            <consortium name="Pathogen Informatics"/>
        </authorList>
    </citation>
    <scope>NUCLEOTIDE SEQUENCE [LARGE SCALE GENOMIC DNA]</scope>
    <source>
        <strain evidence="2 3">NST_G2</strain>
    </source>
</reference>
<organism evidence="4">
    <name type="scientific">Schistocephalus solidus</name>
    <name type="common">Tapeworm</name>
    <dbReference type="NCBI Taxonomy" id="70667"/>
    <lineage>
        <taxon>Eukaryota</taxon>
        <taxon>Metazoa</taxon>
        <taxon>Spiralia</taxon>
        <taxon>Lophotrochozoa</taxon>
        <taxon>Platyhelminthes</taxon>
        <taxon>Cestoda</taxon>
        <taxon>Eucestoda</taxon>
        <taxon>Diphyllobothriidea</taxon>
        <taxon>Diphyllobothriidae</taxon>
        <taxon>Schistocephalus</taxon>
    </lineage>
</organism>
<feature type="signal peptide" evidence="1">
    <location>
        <begin position="1"/>
        <end position="17"/>
    </location>
</feature>
<dbReference type="EMBL" id="UYSU01036792">
    <property type="protein sequence ID" value="VDL98168.1"/>
    <property type="molecule type" value="Genomic_DNA"/>
</dbReference>
<evidence type="ECO:0000313" key="2">
    <source>
        <dbReference type="EMBL" id="VDL98168.1"/>
    </source>
</evidence>
<evidence type="ECO:0000256" key="1">
    <source>
        <dbReference type="SAM" id="SignalP"/>
    </source>
</evidence>
<dbReference type="InterPro" id="IPR035929">
    <property type="entry name" value="CoaB-like_sf"/>
</dbReference>
<feature type="chain" id="PRO_5043141434" evidence="1">
    <location>
        <begin position="18"/>
        <end position="158"/>
    </location>
</feature>